<organism evidence="1 2">
    <name type="scientific">Nocardioides ginsengisegetis</name>
    <dbReference type="NCBI Taxonomy" id="661491"/>
    <lineage>
        <taxon>Bacteria</taxon>
        <taxon>Bacillati</taxon>
        <taxon>Actinomycetota</taxon>
        <taxon>Actinomycetes</taxon>
        <taxon>Propionibacteriales</taxon>
        <taxon>Nocardioidaceae</taxon>
        <taxon>Nocardioides</taxon>
    </lineage>
</organism>
<dbReference type="AlphaFoldDB" id="A0A7W3J4A2"/>
<reference evidence="1 2" key="1">
    <citation type="submission" date="2020-07" db="EMBL/GenBank/DDBJ databases">
        <title>Sequencing the genomes of 1000 actinobacteria strains.</title>
        <authorList>
            <person name="Klenk H.-P."/>
        </authorList>
    </citation>
    <scope>NUCLEOTIDE SEQUENCE [LARGE SCALE GENOMIC DNA]</scope>
    <source>
        <strain evidence="1 2">DSM 21349</strain>
    </source>
</reference>
<proteinExistence type="predicted"/>
<gene>
    <name evidence="1" type="ORF">FB382_004393</name>
</gene>
<dbReference type="EMBL" id="JACGXA010000005">
    <property type="protein sequence ID" value="MBA8806042.1"/>
    <property type="molecule type" value="Genomic_DNA"/>
</dbReference>
<dbReference type="RefSeq" id="WP_182542043.1">
    <property type="nucleotide sequence ID" value="NZ_JACGXA010000005.1"/>
</dbReference>
<name>A0A7W3J4A2_9ACTN</name>
<evidence type="ECO:0000313" key="2">
    <source>
        <dbReference type="Proteomes" id="UP000580910"/>
    </source>
</evidence>
<dbReference type="Proteomes" id="UP000580910">
    <property type="component" value="Unassembled WGS sequence"/>
</dbReference>
<evidence type="ECO:0000313" key="1">
    <source>
        <dbReference type="EMBL" id="MBA8806042.1"/>
    </source>
</evidence>
<accession>A0A7W3J4A2</accession>
<protein>
    <recommendedName>
        <fullName evidence="3">HNH endonuclease</fullName>
    </recommendedName>
</protein>
<comment type="caution">
    <text evidence="1">The sequence shown here is derived from an EMBL/GenBank/DDBJ whole genome shotgun (WGS) entry which is preliminary data.</text>
</comment>
<sequence>MDGPIAHYVKATPPPCKIDGCDDVSDSRGWCRRHYLRWWRLGDPGPAELRRIGLIETCTADGCDKQHRTKGYCDTHYRRWKRGVPVESKTFKALPKPSDPNSYAAVHARLRATWGPASDYACSTCGEDARHWAYQHNDPHPLRAPNGMPYSTDIFGCYEAMCGPCHGKFDRDLDMREAIFN</sequence>
<evidence type="ECO:0008006" key="3">
    <source>
        <dbReference type="Google" id="ProtNLM"/>
    </source>
</evidence>
<keyword evidence="2" id="KW-1185">Reference proteome</keyword>